<dbReference type="RefSeq" id="XP_001460486.1">
    <property type="nucleotide sequence ID" value="XM_001460449.1"/>
</dbReference>
<dbReference type="GeneID" id="5046271"/>
<dbReference type="Proteomes" id="UP000000600">
    <property type="component" value="Unassembled WGS sequence"/>
</dbReference>
<name>A0ECS2_PARTE</name>
<feature type="signal peptide" evidence="1">
    <location>
        <begin position="1"/>
        <end position="26"/>
    </location>
</feature>
<keyword evidence="3" id="KW-1185">Reference proteome</keyword>
<dbReference type="AlphaFoldDB" id="A0ECS2"/>
<evidence type="ECO:0008006" key="4">
    <source>
        <dbReference type="Google" id="ProtNLM"/>
    </source>
</evidence>
<accession>A0ECS2</accession>
<sequence>MQSRQARNSLFLYLMFLVQIISQTFEQLIQFRLLQTQICLQTIQLRNSEGRPSLNNQQDQLYSYPVIQFLLYIKYVAANNQSQKYKNRKSILQLMASLILLKYKAKKMNSDNICMKYSIEKHEQVMQGQNHHTPCILSIFQTLIDLYQALRSKLMKRKLWKLFQNYFVHKSHLIQGFIIIYLIIIKQLHTLFSC</sequence>
<dbReference type="InParanoid" id="A0ECS2"/>
<dbReference type="KEGG" id="ptm:GSPATT00003958001"/>
<organism evidence="2 3">
    <name type="scientific">Paramecium tetraurelia</name>
    <dbReference type="NCBI Taxonomy" id="5888"/>
    <lineage>
        <taxon>Eukaryota</taxon>
        <taxon>Sar</taxon>
        <taxon>Alveolata</taxon>
        <taxon>Ciliophora</taxon>
        <taxon>Intramacronucleata</taxon>
        <taxon>Oligohymenophorea</taxon>
        <taxon>Peniculida</taxon>
        <taxon>Parameciidae</taxon>
        <taxon>Paramecium</taxon>
    </lineage>
</organism>
<gene>
    <name evidence="2" type="ORF">GSPATT00003958001</name>
</gene>
<dbReference type="OrthoDB" id="10564743at2759"/>
<evidence type="ECO:0000313" key="3">
    <source>
        <dbReference type="Proteomes" id="UP000000600"/>
    </source>
</evidence>
<dbReference type="HOGENOM" id="CLU_1404981_0_0_1"/>
<protein>
    <recommendedName>
        <fullName evidence="4">Transmembrane protein</fullName>
    </recommendedName>
</protein>
<proteinExistence type="predicted"/>
<reference evidence="2 3" key="1">
    <citation type="journal article" date="2006" name="Nature">
        <title>Global trends of whole-genome duplications revealed by the ciliate Paramecium tetraurelia.</title>
        <authorList>
            <consortium name="Genoscope"/>
            <person name="Aury J.-M."/>
            <person name="Jaillon O."/>
            <person name="Duret L."/>
            <person name="Noel B."/>
            <person name="Jubin C."/>
            <person name="Porcel B.M."/>
            <person name="Segurens B."/>
            <person name="Daubin V."/>
            <person name="Anthouard V."/>
            <person name="Aiach N."/>
            <person name="Arnaiz O."/>
            <person name="Billaut A."/>
            <person name="Beisson J."/>
            <person name="Blanc I."/>
            <person name="Bouhouche K."/>
            <person name="Camara F."/>
            <person name="Duharcourt S."/>
            <person name="Guigo R."/>
            <person name="Gogendeau D."/>
            <person name="Katinka M."/>
            <person name="Keller A.-M."/>
            <person name="Kissmehl R."/>
            <person name="Klotz C."/>
            <person name="Koll F."/>
            <person name="Le Moue A."/>
            <person name="Lepere C."/>
            <person name="Malinsky S."/>
            <person name="Nowacki M."/>
            <person name="Nowak J.K."/>
            <person name="Plattner H."/>
            <person name="Poulain J."/>
            <person name="Ruiz F."/>
            <person name="Serrano V."/>
            <person name="Zagulski M."/>
            <person name="Dessen P."/>
            <person name="Betermier M."/>
            <person name="Weissenbach J."/>
            <person name="Scarpelli C."/>
            <person name="Schachter V."/>
            <person name="Sperling L."/>
            <person name="Meyer E."/>
            <person name="Cohen J."/>
            <person name="Wincker P."/>
        </authorList>
    </citation>
    <scope>NUCLEOTIDE SEQUENCE [LARGE SCALE GENOMIC DNA]</scope>
    <source>
        <strain evidence="2 3">Stock d4-2</strain>
    </source>
</reference>
<evidence type="ECO:0000256" key="1">
    <source>
        <dbReference type="SAM" id="SignalP"/>
    </source>
</evidence>
<feature type="chain" id="PRO_5002624543" description="Transmembrane protein" evidence="1">
    <location>
        <begin position="27"/>
        <end position="194"/>
    </location>
</feature>
<dbReference type="EMBL" id="CT868671">
    <property type="protein sequence ID" value="CAK93089.1"/>
    <property type="molecule type" value="Genomic_DNA"/>
</dbReference>
<evidence type="ECO:0000313" key="2">
    <source>
        <dbReference type="EMBL" id="CAK93089.1"/>
    </source>
</evidence>
<keyword evidence="1" id="KW-0732">Signal</keyword>